<evidence type="ECO:0000259" key="2">
    <source>
        <dbReference type="Pfam" id="PF13542"/>
    </source>
</evidence>
<name>A0ABS9YQ33_9MYCO</name>
<sequence length="419" mass="46664">MRASTLLNSLLGLSGVRAGKTAVCDGELRVTVSLRRRRLCCPQCSFSTGHRYDTREVDSSWRHLDMGGRICRILLRRRRLRCPDHGVLAEGVPFARPDSRHTRDFEDLVAWLVTKADKTTVSSFARVAWRTVGAICERVAAEVLDPDRLCGLVDIGVDEISWRKHHRYLTLVSDHDSGTIVWGKPGKDTDTLGAFFDELPDGGASLEAVSMDMGPAYAKAVRERAPAAVICFDPFHVVKVVTDALEAVRRQVWQAARTLPDQRIAKTFKGARWALLKNPADLTDTQAQTLREMKRNGGILWRAYQLKEALREVFAGDLDTATVAELLNRWCARAQRSRIPEFIKAGRTIRKHRAGIDAALERGLSNGRHEGLNTKVRLLIRRAYGFHSAKAALALILLACGPVTLKLPYHTGGHPHSCQ</sequence>
<dbReference type="PANTHER" id="PTHR33498:SF1">
    <property type="entry name" value="TRANSPOSASE FOR INSERTION SEQUENCE ELEMENT IS1557"/>
    <property type="match status" value="1"/>
</dbReference>
<dbReference type="InterPro" id="IPR047951">
    <property type="entry name" value="Transpos_ISL3"/>
</dbReference>
<dbReference type="NCBIfam" id="NF033550">
    <property type="entry name" value="transpos_ISL3"/>
    <property type="match status" value="1"/>
</dbReference>
<protein>
    <submittedName>
        <fullName evidence="4">ISL3 family transposase</fullName>
    </submittedName>
</protein>
<dbReference type="Proteomes" id="UP001139068">
    <property type="component" value="Unassembled WGS sequence"/>
</dbReference>
<dbReference type="PANTHER" id="PTHR33498">
    <property type="entry name" value="TRANSPOSASE FOR INSERTION SEQUENCE ELEMENT IS1557"/>
    <property type="match status" value="1"/>
</dbReference>
<dbReference type="InterPro" id="IPR029261">
    <property type="entry name" value="Transposase_Znf"/>
</dbReference>
<dbReference type="Pfam" id="PF14690">
    <property type="entry name" value="Zn_ribbon_ISL3"/>
    <property type="match status" value="1"/>
</dbReference>
<organism evidence="4 5">
    <name type="scientific">Candidatus Mycolicibacterium alkanivorans</name>
    <dbReference type="NCBI Taxonomy" id="2954114"/>
    <lineage>
        <taxon>Bacteria</taxon>
        <taxon>Bacillati</taxon>
        <taxon>Actinomycetota</taxon>
        <taxon>Actinomycetes</taxon>
        <taxon>Mycobacteriales</taxon>
        <taxon>Mycobacteriaceae</taxon>
        <taxon>Mycolicibacterium</taxon>
    </lineage>
</organism>
<dbReference type="RefSeq" id="WP_243069965.1">
    <property type="nucleotide sequence ID" value="NZ_JAIVFL010000001.1"/>
</dbReference>
<evidence type="ECO:0000313" key="5">
    <source>
        <dbReference type="Proteomes" id="UP001139068"/>
    </source>
</evidence>
<dbReference type="InterPro" id="IPR002560">
    <property type="entry name" value="Transposase_DDE"/>
</dbReference>
<evidence type="ECO:0000259" key="3">
    <source>
        <dbReference type="Pfam" id="PF14690"/>
    </source>
</evidence>
<feature type="domain" description="Transposase IS204/IS1001/IS1096/IS1165 DDE" evidence="1">
    <location>
        <begin position="155"/>
        <end position="391"/>
    </location>
</feature>
<dbReference type="Pfam" id="PF13542">
    <property type="entry name" value="HTH_Tnp_ISL3"/>
    <property type="match status" value="1"/>
</dbReference>
<evidence type="ECO:0000259" key="1">
    <source>
        <dbReference type="Pfam" id="PF01610"/>
    </source>
</evidence>
<dbReference type="EMBL" id="JAIVFL010000001">
    <property type="protein sequence ID" value="MCI4673426.1"/>
    <property type="molecule type" value="Genomic_DNA"/>
</dbReference>
<feature type="domain" description="Transposase IS204/IS1001/IS1096/IS1165 zinc-finger" evidence="3">
    <location>
        <begin position="40"/>
        <end position="85"/>
    </location>
</feature>
<gene>
    <name evidence="4" type="ORF">K9U37_00010</name>
</gene>
<dbReference type="Pfam" id="PF01610">
    <property type="entry name" value="DDE_Tnp_ISL3"/>
    <property type="match status" value="1"/>
</dbReference>
<reference evidence="4" key="1">
    <citation type="journal article" date="2022" name="ISME J.">
        <title>Identification of active gaseous-alkane degraders at natural gas seeps.</title>
        <authorList>
            <person name="Farhan Ul Haque M."/>
            <person name="Hernandez M."/>
            <person name="Crombie A.T."/>
            <person name="Murrell J.C."/>
        </authorList>
    </citation>
    <scope>NUCLEOTIDE SEQUENCE</scope>
    <source>
        <strain evidence="4">ANDR5</strain>
    </source>
</reference>
<feature type="domain" description="Transposase IS204/IS1001/IS1096/IS1165 helix-turn-helix" evidence="2">
    <location>
        <begin position="92"/>
        <end position="139"/>
    </location>
</feature>
<dbReference type="InterPro" id="IPR032877">
    <property type="entry name" value="Transposase_HTH"/>
</dbReference>
<proteinExistence type="predicted"/>
<comment type="caution">
    <text evidence="4">The sequence shown here is derived from an EMBL/GenBank/DDBJ whole genome shotgun (WGS) entry which is preliminary data.</text>
</comment>
<keyword evidence="5" id="KW-1185">Reference proteome</keyword>
<accession>A0ABS9YQ33</accession>
<evidence type="ECO:0000313" key="4">
    <source>
        <dbReference type="EMBL" id="MCI4673426.1"/>
    </source>
</evidence>